<organism evidence="1 2">
    <name type="scientific">Sulfurimonas xiamenensis</name>
    <dbReference type="NCBI Taxonomy" id="2590021"/>
    <lineage>
        <taxon>Bacteria</taxon>
        <taxon>Pseudomonadati</taxon>
        <taxon>Campylobacterota</taxon>
        <taxon>Epsilonproteobacteria</taxon>
        <taxon>Campylobacterales</taxon>
        <taxon>Sulfurimonadaceae</taxon>
        <taxon>Sulfurimonas</taxon>
    </lineage>
</organism>
<dbReference type="EMBL" id="CP041166">
    <property type="protein sequence ID" value="QFR42890.1"/>
    <property type="molecule type" value="Genomic_DNA"/>
</dbReference>
<protein>
    <submittedName>
        <fullName evidence="1">Uncharacterized protein</fullName>
    </submittedName>
</protein>
<proteinExistence type="predicted"/>
<reference evidence="2" key="1">
    <citation type="submission" date="2019-06" db="EMBL/GenBank/DDBJ databases">
        <title>Sulfurimonas gotlandica sp. nov., a chemoautotrophic and psychrotolerant epsilonproteobacterium isolated from a pelagic redoxcline, and an emended description of the genus Sulfurimonas.</title>
        <authorList>
            <person name="Wang S."/>
            <person name="Jiang L."/>
            <person name="Shao Z."/>
        </authorList>
    </citation>
    <scope>NUCLEOTIDE SEQUENCE [LARGE SCALE GENOMIC DNA]</scope>
    <source>
        <strain evidence="2">1-1N</strain>
    </source>
</reference>
<dbReference type="KEGG" id="suln:FJR47_02775"/>
<name>A0AAJ4A333_9BACT</name>
<evidence type="ECO:0000313" key="2">
    <source>
        <dbReference type="Proteomes" id="UP000326061"/>
    </source>
</evidence>
<dbReference type="Proteomes" id="UP000326061">
    <property type="component" value="Chromosome"/>
</dbReference>
<dbReference type="RefSeq" id="WP_152298953.1">
    <property type="nucleotide sequence ID" value="NZ_CP041166.1"/>
</dbReference>
<gene>
    <name evidence="1" type="ORF">FJR47_02775</name>
</gene>
<dbReference type="AlphaFoldDB" id="A0AAJ4A333"/>
<keyword evidence="2" id="KW-1185">Reference proteome</keyword>
<accession>A0AAJ4A333</accession>
<sequence length="236" mass="26971">MDNKKNEKQVEEVKLSKSLMEMLDIDKEAVEQEQAFMRFDITALINAYRISTDSEGRPNKVQLKTAVIDEETGGLIENTFTLNGAIKEDDIKKLIGKYVKVTDITRYTHIDRDFQGNERSRTHTFGGKLENMKVVEDTSAIKEKFSINAYVEIDLVSVSNVMKKDKPTGDVKLISIKNESDGSIKTFECKLKATEMKYDKKMFTPVLDKKIRINFIKDVRVNGSTFYSTEVFPELA</sequence>
<evidence type="ECO:0000313" key="1">
    <source>
        <dbReference type="EMBL" id="QFR42890.1"/>
    </source>
</evidence>